<dbReference type="NCBIfam" id="TIGR01560">
    <property type="entry name" value="put_DNA_pack"/>
    <property type="match status" value="1"/>
</dbReference>
<gene>
    <name evidence="1" type="ORF">ACFSC7_04910</name>
</gene>
<accession>A0ABW4JSS5</accession>
<evidence type="ECO:0000313" key="2">
    <source>
        <dbReference type="Proteomes" id="UP001597327"/>
    </source>
</evidence>
<dbReference type="EMBL" id="JBHUFA010000001">
    <property type="protein sequence ID" value="MFD1694847.1"/>
    <property type="molecule type" value="Genomic_DNA"/>
</dbReference>
<dbReference type="CDD" id="cd08054">
    <property type="entry name" value="gp6"/>
    <property type="match status" value="1"/>
</dbReference>
<proteinExistence type="predicted"/>
<keyword evidence="2" id="KW-1185">Reference proteome</keyword>
<sequence>MTLALITAASLEPVSLAEMKAHLRLVSDAEDALLGEFIKAAREHVERQTRRCLLTQVWRLYLDRWPQGRVVPFPIGPVQSVEQIVLYDRQGASVLLTPADWSLARGTDPARLRVALGAGLPHGQLDGIEIDVRCGYGSAASDVPETLRQSVRLLAAHWFENREAGTELAMASLPHGLDRLLSVNRMPRL</sequence>
<dbReference type="NCBIfam" id="TIGR02215">
    <property type="entry name" value="phage_chp_gp8"/>
    <property type="match status" value="1"/>
</dbReference>
<dbReference type="InterPro" id="IPR006450">
    <property type="entry name" value="Phage_HK97_gp6-like"/>
</dbReference>
<comment type="caution">
    <text evidence="1">The sequence shown here is derived from an EMBL/GenBank/DDBJ whole genome shotgun (WGS) entry which is preliminary data.</text>
</comment>
<dbReference type="Proteomes" id="UP001597327">
    <property type="component" value="Unassembled WGS sequence"/>
</dbReference>
<dbReference type="Gene3D" id="1.10.3230.30">
    <property type="entry name" value="Phage gp6-like head-tail connector protein"/>
    <property type="match status" value="1"/>
</dbReference>
<name>A0ABW4JSS5_9HYPH</name>
<dbReference type="Pfam" id="PF05135">
    <property type="entry name" value="Phage_connect_1"/>
    <property type="match status" value="1"/>
</dbReference>
<dbReference type="InterPro" id="IPR021146">
    <property type="entry name" value="Phage_gp6-like_head-tail"/>
</dbReference>
<dbReference type="RefSeq" id="WP_149891346.1">
    <property type="nucleotide sequence ID" value="NZ_JBHUFA010000001.1"/>
</dbReference>
<organism evidence="1 2">
    <name type="scientific">Roseibium aestuarii</name>
    <dbReference type="NCBI Taxonomy" id="2600299"/>
    <lineage>
        <taxon>Bacteria</taxon>
        <taxon>Pseudomonadati</taxon>
        <taxon>Pseudomonadota</taxon>
        <taxon>Alphaproteobacteria</taxon>
        <taxon>Hyphomicrobiales</taxon>
        <taxon>Stappiaceae</taxon>
        <taxon>Roseibium</taxon>
    </lineage>
</organism>
<protein>
    <submittedName>
        <fullName evidence="1">Head-tail connector protein</fullName>
    </submittedName>
</protein>
<evidence type="ECO:0000313" key="1">
    <source>
        <dbReference type="EMBL" id="MFD1694847.1"/>
    </source>
</evidence>
<reference evidence="2" key="1">
    <citation type="journal article" date="2019" name="Int. J. Syst. Evol. Microbiol.">
        <title>The Global Catalogue of Microorganisms (GCM) 10K type strain sequencing project: providing services to taxonomists for standard genome sequencing and annotation.</title>
        <authorList>
            <consortium name="The Broad Institute Genomics Platform"/>
            <consortium name="The Broad Institute Genome Sequencing Center for Infectious Disease"/>
            <person name="Wu L."/>
            <person name="Ma J."/>
        </authorList>
    </citation>
    <scope>NUCLEOTIDE SEQUENCE [LARGE SCALE GENOMIC DNA]</scope>
    <source>
        <strain evidence="2">JCM 3369</strain>
    </source>
</reference>
<dbReference type="InterPro" id="IPR011738">
    <property type="entry name" value="Phage_CHP"/>
</dbReference>